<feature type="coiled-coil region" evidence="1">
    <location>
        <begin position="474"/>
        <end position="511"/>
    </location>
</feature>
<dbReference type="SUPFAM" id="SSF55811">
    <property type="entry name" value="Nudix"/>
    <property type="match status" value="1"/>
</dbReference>
<feature type="coiled-coil region" evidence="1">
    <location>
        <begin position="404"/>
        <end position="438"/>
    </location>
</feature>
<name>A0ABM4CPP0_HYDVU</name>
<feature type="compositionally biased region" description="Basic and acidic residues" evidence="2">
    <location>
        <begin position="92"/>
        <end position="103"/>
    </location>
</feature>
<dbReference type="PROSITE" id="PS51462">
    <property type="entry name" value="NUDIX"/>
    <property type="match status" value="1"/>
</dbReference>
<dbReference type="Proteomes" id="UP001652625">
    <property type="component" value="Chromosome 10"/>
</dbReference>
<feature type="domain" description="Nudix hydrolase" evidence="3">
    <location>
        <begin position="1092"/>
        <end position="1246"/>
    </location>
</feature>
<reference evidence="5" key="1">
    <citation type="submission" date="2025-08" db="UniProtKB">
        <authorList>
            <consortium name="RefSeq"/>
        </authorList>
    </citation>
    <scope>IDENTIFICATION</scope>
</reference>
<dbReference type="InterPro" id="IPR015797">
    <property type="entry name" value="NUDIX_hydrolase-like_dom_sf"/>
</dbReference>
<evidence type="ECO:0000259" key="3">
    <source>
        <dbReference type="PROSITE" id="PS51462"/>
    </source>
</evidence>
<dbReference type="PANTHER" id="PTHR13030:SF8">
    <property type="entry name" value="ADP-RIBOSE PYROPHOSPHATASE, MITOCHONDRIAL"/>
    <property type="match status" value="1"/>
</dbReference>
<protein>
    <submittedName>
        <fullName evidence="5">Uncharacterized protein LOC101235757 isoform X3</fullName>
    </submittedName>
</protein>
<feature type="coiled-coil region" evidence="1">
    <location>
        <begin position="586"/>
        <end position="628"/>
    </location>
</feature>
<dbReference type="Gene3D" id="3.90.79.10">
    <property type="entry name" value="Nucleoside Triphosphate Pyrophosphohydrolase"/>
    <property type="match status" value="1"/>
</dbReference>
<accession>A0ABM4CPP0</accession>
<evidence type="ECO:0000256" key="2">
    <source>
        <dbReference type="SAM" id="MobiDB-lite"/>
    </source>
</evidence>
<dbReference type="CDD" id="cd03670">
    <property type="entry name" value="NUDIX_ADPRase_Nudt9"/>
    <property type="match status" value="1"/>
</dbReference>
<sequence>MIILYIMNYYNWNCHNSDNDSVSSDDTDYLINTPCNVDVSDFETEVMSSSNVINKTLNNVVSSYFLDKKPNMSSVKPLQRPRNIASGHLRSKSFEEKTPRSRSGDVYYVNDSVILSVSFVDKMDEKVKEGQEILKRLLAGSNALQKDKSNLSSANKRTEKFLSPTSREIIDRYSLKLHNNFSATADATKLNDLYENRILPSRPLSYDSICGLSSPINRTGSANAWNSRPYSSLSNHNNKENEFQFKRNCSQEEVQMKDIEKSQTVIPPSTFHFKQQSPVTFKKLPEFEDIPNKSSCASNTVNTENVILEETKNLFESSNQNSDDDSDQVPKIYLQSSFTSGEVSLEEENVSNKKTQEESDILFSSFISNSSKENIEEHSKHITNELCFLQEVHQKETDSLLTTVELLRQQKNTLLDHVHQLKDALSNKNQAFSDLQDRMNIKTKQYLTDELERQNLKDEVTILTNTKAWLGNHIAELEKALNDQCNQLKELEKLFNKEREAEKLISMKKDEEIARLHESLQEFHNRSLQLNEEICIHSLKQEEVITEQKIYQLKLEEEIEAERKLCQQKVDDAIAGERKANQNFYEEELKKQHQGFEIKLNNVIAENHAKYKNELDIILEENRKLKQQVETIQFDLLSEQNRKLTQQYRYEDQINELQTKVDTKQNHLMNLESELHQVKEQFKKDYQQMELRCNELLLTINQKNEEIRHLNEVVLIEKSELAQANEEKINLKNDFYETMKQKNENIQHLNEIILIDKSELSKTIEERTALKNKLYEYEKQMKSAAIELLEECSKMRIIAGSPPSTKQKNFEFSKDQNSLSEAMATLSSQLKYFCGFVQSLQQENESLMQNNDELAVCGTLPSSAKLLRHFQLRLKMMRKENEALREKHIDTMNQEYFSNAEVALQNKVQELQHCLQEKEKDINQKTVDLMNMQVALSRLAKEKTKLEKTHAKLLADCDQKGHIKEVQFAPPLPSTHVVALGPTYPGTTITKTIVPSDCISWHRPFPNYNPVMYTAEIVLKNPEWADKEIGGGQSPKMLFNSMDGKVNRKSHMGHYAVVDGYPRNPVGRTGMIGRGLLGRWGPNHAADPILTRWGRSSNGSIFKHCGRPVLEFVAIQRKDSGQWAIPGGMVDPGEKISATLRREFSEEALGSLDMTVEAQTLLRDKIKELFKHGTLVYKGYVDDIRNTDNAWMETVAVNFHDDDGNSISHLPLKAGDDAKNVQWMRIDKKLELYANHADFIRQTCEMRGAYFFIE</sequence>
<proteinExistence type="predicted"/>
<dbReference type="PANTHER" id="PTHR13030">
    <property type="entry name" value="NUDIX HYDROLASE"/>
    <property type="match status" value="1"/>
</dbReference>
<keyword evidence="1" id="KW-0175">Coiled coil</keyword>
<feature type="coiled-coil region" evidence="1">
    <location>
        <begin position="760"/>
        <end position="787"/>
    </location>
</feature>
<gene>
    <name evidence="5" type="primary">LOC101235757</name>
</gene>
<dbReference type="Pfam" id="PF25969">
    <property type="entry name" value="NUDT9_N"/>
    <property type="match status" value="1"/>
</dbReference>
<dbReference type="InterPro" id="IPR000086">
    <property type="entry name" value="NUDIX_hydrolase_dom"/>
</dbReference>
<organism evidence="4 5">
    <name type="scientific">Hydra vulgaris</name>
    <name type="common">Hydra</name>
    <name type="synonym">Hydra attenuata</name>
    <dbReference type="NCBI Taxonomy" id="6087"/>
    <lineage>
        <taxon>Eukaryota</taxon>
        <taxon>Metazoa</taxon>
        <taxon>Cnidaria</taxon>
        <taxon>Hydrozoa</taxon>
        <taxon>Hydroidolina</taxon>
        <taxon>Anthoathecata</taxon>
        <taxon>Aplanulata</taxon>
        <taxon>Hydridae</taxon>
        <taxon>Hydra</taxon>
    </lineage>
</organism>
<feature type="coiled-coil region" evidence="1">
    <location>
        <begin position="837"/>
        <end position="956"/>
    </location>
</feature>
<feature type="region of interest" description="Disordered" evidence="2">
    <location>
        <begin position="73"/>
        <end position="103"/>
    </location>
</feature>
<dbReference type="GeneID" id="101235757"/>
<dbReference type="InterPro" id="IPR039989">
    <property type="entry name" value="NUDT9"/>
</dbReference>
<keyword evidence="4" id="KW-1185">Reference proteome</keyword>
<dbReference type="RefSeq" id="XP_065663819.1">
    <property type="nucleotide sequence ID" value="XM_065807747.1"/>
</dbReference>
<evidence type="ECO:0000313" key="5">
    <source>
        <dbReference type="RefSeq" id="XP_065663819.1"/>
    </source>
</evidence>
<feature type="coiled-coil region" evidence="1">
    <location>
        <begin position="654"/>
        <end position="734"/>
    </location>
</feature>
<dbReference type="Pfam" id="PF00293">
    <property type="entry name" value="NUDIX"/>
    <property type="match status" value="1"/>
</dbReference>
<evidence type="ECO:0000256" key="1">
    <source>
        <dbReference type="SAM" id="Coils"/>
    </source>
</evidence>
<evidence type="ECO:0000313" key="4">
    <source>
        <dbReference type="Proteomes" id="UP001652625"/>
    </source>
</evidence>